<reference evidence="2 3" key="1">
    <citation type="submission" date="2018-07" db="EMBL/GenBank/DDBJ databases">
        <title>Arthrobacter sp. nov., isolated from raw cow's milk with high bacterial count.</title>
        <authorList>
            <person name="Hahne J."/>
            <person name="Isele D."/>
            <person name="Lipski A."/>
        </authorList>
    </citation>
    <scope>NUCLEOTIDE SEQUENCE [LARGE SCALE GENOMIC DNA]</scope>
    <source>
        <strain evidence="2 3">JZ R-35</strain>
    </source>
</reference>
<keyword evidence="3" id="KW-1185">Reference proteome</keyword>
<dbReference type="Pfam" id="PF13508">
    <property type="entry name" value="Acetyltransf_7"/>
    <property type="match status" value="1"/>
</dbReference>
<dbReference type="Proteomes" id="UP000265419">
    <property type="component" value="Unassembled WGS sequence"/>
</dbReference>
<dbReference type="GO" id="GO:0016747">
    <property type="term" value="F:acyltransferase activity, transferring groups other than amino-acyl groups"/>
    <property type="evidence" value="ECO:0007669"/>
    <property type="project" value="InterPro"/>
</dbReference>
<evidence type="ECO:0000313" key="2">
    <source>
        <dbReference type="EMBL" id="RII42515.1"/>
    </source>
</evidence>
<evidence type="ECO:0000259" key="1">
    <source>
        <dbReference type="PROSITE" id="PS51186"/>
    </source>
</evidence>
<dbReference type="RefSeq" id="WP_119424457.1">
    <property type="nucleotide sequence ID" value="NZ_QQXK01000011.1"/>
</dbReference>
<dbReference type="Gene3D" id="3.40.630.30">
    <property type="match status" value="1"/>
</dbReference>
<sequence>MTMTFSQRPASLADLGWLERLKERAMRAELEALGRWEPQRSRGRIEDALKTADVRIIRVDNASVGSIAWTRTMAGWKLSLFYLDPSVRGRGLGSSVLAQGLMEHPGSVELETLVGSRSRALYERFGFKYVHTRGIDESLLLRR</sequence>
<keyword evidence="2" id="KW-0808">Transferase</keyword>
<protein>
    <submittedName>
        <fullName evidence="2">N-acetyltransferase</fullName>
    </submittedName>
</protein>
<dbReference type="SUPFAM" id="SSF55729">
    <property type="entry name" value="Acyl-CoA N-acyltransferases (Nat)"/>
    <property type="match status" value="1"/>
</dbReference>
<dbReference type="AlphaFoldDB" id="A0A399JAA5"/>
<dbReference type="InterPro" id="IPR016181">
    <property type="entry name" value="Acyl_CoA_acyltransferase"/>
</dbReference>
<evidence type="ECO:0000313" key="3">
    <source>
        <dbReference type="Proteomes" id="UP000265419"/>
    </source>
</evidence>
<dbReference type="PROSITE" id="PS51186">
    <property type="entry name" value="GNAT"/>
    <property type="match status" value="1"/>
</dbReference>
<comment type="caution">
    <text evidence="2">The sequence shown here is derived from an EMBL/GenBank/DDBJ whole genome shotgun (WGS) entry which is preliminary data.</text>
</comment>
<name>A0A399JAA5_9MICC</name>
<organism evidence="2 3">
    <name type="scientific">Galactobacter valiniphilus</name>
    <dbReference type="NCBI Taxonomy" id="2676122"/>
    <lineage>
        <taxon>Bacteria</taxon>
        <taxon>Bacillati</taxon>
        <taxon>Actinomycetota</taxon>
        <taxon>Actinomycetes</taxon>
        <taxon>Micrococcales</taxon>
        <taxon>Micrococcaceae</taxon>
        <taxon>Galactobacter</taxon>
    </lineage>
</organism>
<accession>A0A399JAA5</accession>
<proteinExistence type="predicted"/>
<dbReference type="EMBL" id="QQXK01000011">
    <property type="protein sequence ID" value="RII42515.1"/>
    <property type="molecule type" value="Genomic_DNA"/>
</dbReference>
<feature type="domain" description="N-acetyltransferase" evidence="1">
    <location>
        <begin position="5"/>
        <end position="143"/>
    </location>
</feature>
<gene>
    <name evidence="2" type="ORF">DWB68_07140</name>
</gene>
<dbReference type="InterPro" id="IPR000182">
    <property type="entry name" value="GNAT_dom"/>
</dbReference>